<evidence type="ECO:0000256" key="1">
    <source>
        <dbReference type="ARBA" id="ARBA00004141"/>
    </source>
</evidence>
<evidence type="ECO:0000256" key="7">
    <source>
        <dbReference type="SAM" id="Phobius"/>
    </source>
</evidence>
<evidence type="ECO:0000313" key="10">
    <source>
        <dbReference type="EnsemblProtists" id="PYU1_T004805"/>
    </source>
</evidence>
<dbReference type="OMA" id="DNYLDMS"/>
<sequence length="677" mass="73208">MRHHSLLVFGCGVLLAAQLPHATTALANVQKCLSCDVPTEAQIPFCAEFVSYSSCRSKPSWREMDDAAQEEYAKLLNEPNTTAASAQNASCVTALKHAECAKIFNVCELGAAQSFCRDSCASTIATNCSATLSATSLHDTQKQFCGDTPNPVVGVTDGGKCFDAEYVGPKHSAWVIGFIIAVVFSFFASVGINLQKKALKQNELTAQEQNMTPTPVYRLPLWCLGFFLILAGSVLDFVAFGLAPQSLLAPLAALTLVWNMMLAPCFNKEKLGRKDIAATLVIFTGATIAVVFASHTSPSYNLSMLLELYRDPLTCAYFVVVFLCVVLHYSLIHLVESLSLTSKRHRLIQVGPPAVWARVRLVAYSGLAGTMGGQSVLFAKSCAELLKAALHGDTCLQHFETYVIAAALIGCLLCQIHYLNCGLVHYDALSVVPIYQAYWIISGVLGGVIYFQEIRAFSVHQAMMFVLGIMTTIFGVVLLSKRKPHAPAHSKRKILERGYSFTSTDGSKADGHKPGHLPTVPELPAEVDGSTVELEGDDAASVTSMATIVEHESEMSTGEESDDDSNGENGGGDESDEVSRQVIDNYLDMSATMGFTEILGALGFQSAQSQRGIFSRRISSRIPGESGSARPQRRSVDDIEVGMPSASRDANPRERVAKRRSITFTSFQNSKKDPPPV</sequence>
<evidence type="ECO:0000256" key="5">
    <source>
        <dbReference type="ARBA" id="ARBA00023157"/>
    </source>
</evidence>
<proteinExistence type="predicted"/>
<dbReference type="InterPro" id="IPR037185">
    <property type="entry name" value="EmrE-like"/>
</dbReference>
<evidence type="ECO:0000256" key="3">
    <source>
        <dbReference type="ARBA" id="ARBA00022989"/>
    </source>
</evidence>
<feature type="region of interest" description="Disordered" evidence="6">
    <location>
        <begin position="616"/>
        <end position="677"/>
    </location>
</feature>
<dbReference type="Proteomes" id="UP000019132">
    <property type="component" value="Unassembled WGS sequence"/>
</dbReference>
<feature type="transmembrane region" description="Helical" evidence="7">
    <location>
        <begin position="316"/>
        <end position="340"/>
    </location>
</feature>
<reference evidence="11" key="1">
    <citation type="journal article" date="2010" name="Genome Biol.">
        <title>Genome sequence of the necrotrophic plant pathogen Pythium ultimum reveals original pathogenicity mechanisms and effector repertoire.</title>
        <authorList>
            <person name="Levesque C.A."/>
            <person name="Brouwer H."/>
            <person name="Cano L."/>
            <person name="Hamilton J.P."/>
            <person name="Holt C."/>
            <person name="Huitema E."/>
            <person name="Raffaele S."/>
            <person name="Robideau G.P."/>
            <person name="Thines M."/>
            <person name="Win J."/>
            <person name="Zerillo M.M."/>
            <person name="Beakes G.W."/>
            <person name="Boore J.L."/>
            <person name="Busam D."/>
            <person name="Dumas B."/>
            <person name="Ferriera S."/>
            <person name="Fuerstenberg S.I."/>
            <person name="Gachon C.M."/>
            <person name="Gaulin E."/>
            <person name="Govers F."/>
            <person name="Grenville-Briggs L."/>
            <person name="Horner N."/>
            <person name="Hostetler J."/>
            <person name="Jiang R.H."/>
            <person name="Johnson J."/>
            <person name="Krajaejun T."/>
            <person name="Lin H."/>
            <person name="Meijer H.J."/>
            <person name="Moore B."/>
            <person name="Morris P."/>
            <person name="Phuntmart V."/>
            <person name="Puiu D."/>
            <person name="Shetty J."/>
            <person name="Stajich J.E."/>
            <person name="Tripathy S."/>
            <person name="Wawra S."/>
            <person name="van West P."/>
            <person name="Whitty B.R."/>
            <person name="Coutinho P.M."/>
            <person name="Henrissat B."/>
            <person name="Martin F."/>
            <person name="Thomas P.D."/>
            <person name="Tyler B.M."/>
            <person name="De Vries R.P."/>
            <person name="Kamoun S."/>
            <person name="Yandell M."/>
            <person name="Tisserat N."/>
            <person name="Buell C.R."/>
        </authorList>
    </citation>
    <scope>NUCLEOTIDE SEQUENCE</scope>
    <source>
        <strain evidence="11">DAOM:BR144</strain>
    </source>
</reference>
<keyword evidence="2 7" id="KW-0812">Transmembrane</keyword>
<feature type="region of interest" description="Disordered" evidence="6">
    <location>
        <begin position="502"/>
        <end position="525"/>
    </location>
</feature>
<accession>K3WIL3</accession>
<protein>
    <recommendedName>
        <fullName evidence="9">FZ domain-containing protein</fullName>
    </recommendedName>
</protein>
<feature type="transmembrane region" description="Helical" evidence="7">
    <location>
        <begin position="173"/>
        <end position="194"/>
    </location>
</feature>
<dbReference type="PANTHER" id="PTHR12570">
    <property type="match status" value="1"/>
</dbReference>
<dbReference type="GO" id="GO:0015095">
    <property type="term" value="F:magnesium ion transmembrane transporter activity"/>
    <property type="evidence" value="ECO:0007669"/>
    <property type="project" value="InterPro"/>
</dbReference>
<feature type="compositionally biased region" description="Acidic residues" evidence="6">
    <location>
        <begin position="557"/>
        <end position="576"/>
    </location>
</feature>
<keyword evidence="3 7" id="KW-1133">Transmembrane helix</keyword>
<dbReference type="HOGENOM" id="CLU_026134_0_0_1"/>
<keyword evidence="8" id="KW-0732">Signal</keyword>
<feature type="transmembrane region" description="Helical" evidence="7">
    <location>
        <begin position="431"/>
        <end position="451"/>
    </location>
</feature>
<dbReference type="EMBL" id="GL376564">
    <property type="status" value="NOT_ANNOTATED_CDS"/>
    <property type="molecule type" value="Genomic_DNA"/>
</dbReference>
<reference evidence="10" key="3">
    <citation type="submission" date="2015-02" db="UniProtKB">
        <authorList>
            <consortium name="EnsemblProtists"/>
        </authorList>
    </citation>
    <scope>IDENTIFICATION</scope>
    <source>
        <strain evidence="10">DAOM BR144</strain>
    </source>
</reference>
<feature type="chain" id="PRO_5003872051" description="FZ domain-containing protein" evidence="8">
    <location>
        <begin position="26"/>
        <end position="677"/>
    </location>
</feature>
<dbReference type="GO" id="GO:0016020">
    <property type="term" value="C:membrane"/>
    <property type="evidence" value="ECO:0007669"/>
    <property type="project" value="UniProtKB-SubCell"/>
</dbReference>
<dbReference type="SUPFAM" id="SSF103481">
    <property type="entry name" value="Multidrug resistance efflux transporter EmrE"/>
    <property type="match status" value="1"/>
</dbReference>
<feature type="transmembrane region" description="Helical" evidence="7">
    <location>
        <begin position="278"/>
        <end position="296"/>
    </location>
</feature>
<name>K3WIL3_GLOUD</name>
<evidence type="ECO:0000256" key="8">
    <source>
        <dbReference type="SAM" id="SignalP"/>
    </source>
</evidence>
<dbReference type="PROSITE" id="PS50038">
    <property type="entry name" value="FZ"/>
    <property type="match status" value="1"/>
</dbReference>
<organism evidence="10 11">
    <name type="scientific">Globisporangium ultimum (strain ATCC 200006 / CBS 805.95 / DAOM BR144)</name>
    <name type="common">Pythium ultimum</name>
    <dbReference type="NCBI Taxonomy" id="431595"/>
    <lineage>
        <taxon>Eukaryota</taxon>
        <taxon>Sar</taxon>
        <taxon>Stramenopiles</taxon>
        <taxon>Oomycota</taxon>
        <taxon>Peronosporomycetes</taxon>
        <taxon>Pythiales</taxon>
        <taxon>Pythiaceae</taxon>
        <taxon>Globisporangium</taxon>
    </lineage>
</organism>
<comment type="subcellular location">
    <subcellularLocation>
        <location evidence="1">Membrane</location>
        <topology evidence="1">Multi-pass membrane protein</topology>
    </subcellularLocation>
</comment>
<dbReference type="PANTHER" id="PTHR12570:SF9">
    <property type="entry name" value="MAGNESIUM TRANSPORTER NIPA8-RELATED"/>
    <property type="match status" value="1"/>
</dbReference>
<feature type="region of interest" description="Disordered" evidence="6">
    <location>
        <begin position="552"/>
        <end position="578"/>
    </location>
</feature>
<dbReference type="eggNOG" id="KOG2922">
    <property type="taxonomic scope" value="Eukaryota"/>
</dbReference>
<feature type="transmembrane region" description="Helical" evidence="7">
    <location>
        <begin position="247"/>
        <end position="266"/>
    </location>
</feature>
<feature type="signal peptide" evidence="8">
    <location>
        <begin position="1"/>
        <end position="25"/>
    </location>
</feature>
<keyword evidence="11" id="KW-1185">Reference proteome</keyword>
<keyword evidence="5" id="KW-1015">Disulfide bond</keyword>
<evidence type="ECO:0000256" key="4">
    <source>
        <dbReference type="ARBA" id="ARBA00023136"/>
    </source>
</evidence>
<feature type="domain" description="FZ" evidence="9">
    <location>
        <begin position="27"/>
        <end position="164"/>
    </location>
</feature>
<dbReference type="InterPro" id="IPR020067">
    <property type="entry name" value="Frizzled_dom"/>
</dbReference>
<evidence type="ECO:0000259" key="9">
    <source>
        <dbReference type="PROSITE" id="PS50038"/>
    </source>
</evidence>
<keyword evidence="4 7" id="KW-0472">Membrane</keyword>
<feature type="transmembrane region" description="Helical" evidence="7">
    <location>
        <begin position="399"/>
        <end position="419"/>
    </location>
</feature>
<evidence type="ECO:0000256" key="6">
    <source>
        <dbReference type="SAM" id="MobiDB-lite"/>
    </source>
</evidence>
<dbReference type="VEuPathDB" id="FungiDB:PYU1_G004794"/>
<dbReference type="EnsemblProtists" id="PYU1_T004805">
    <property type="protein sequence ID" value="PYU1_T004805"/>
    <property type="gene ID" value="PYU1_G004794"/>
</dbReference>
<evidence type="ECO:0000313" key="11">
    <source>
        <dbReference type="Proteomes" id="UP000019132"/>
    </source>
</evidence>
<reference evidence="11" key="2">
    <citation type="submission" date="2010-04" db="EMBL/GenBank/DDBJ databases">
        <authorList>
            <person name="Buell R."/>
            <person name="Hamilton J."/>
            <person name="Hostetler J."/>
        </authorList>
    </citation>
    <scope>NUCLEOTIDE SEQUENCE [LARGE SCALE GENOMIC DNA]</scope>
    <source>
        <strain evidence="11">DAOM:BR144</strain>
    </source>
</reference>
<dbReference type="InParanoid" id="K3WIL3"/>
<feature type="transmembrane region" description="Helical" evidence="7">
    <location>
        <begin position="457"/>
        <end position="479"/>
    </location>
</feature>
<evidence type="ECO:0000256" key="2">
    <source>
        <dbReference type="ARBA" id="ARBA00022692"/>
    </source>
</evidence>
<feature type="transmembrane region" description="Helical" evidence="7">
    <location>
        <begin position="215"/>
        <end position="235"/>
    </location>
</feature>
<dbReference type="InterPro" id="IPR008521">
    <property type="entry name" value="Mg_trans_NIPA"/>
</dbReference>
<dbReference type="AlphaFoldDB" id="K3WIL3"/>
<dbReference type="Pfam" id="PF05653">
    <property type="entry name" value="Mg_trans_NIPA"/>
    <property type="match status" value="1"/>
</dbReference>